<dbReference type="FunFam" id="2.60.40.820:FF:000009">
    <property type="entry name" value="MAX gene-associated protein isoform X1"/>
    <property type="match status" value="1"/>
</dbReference>
<dbReference type="InterPro" id="IPR046360">
    <property type="entry name" value="T-box_DNA-bd"/>
</dbReference>
<evidence type="ECO:0000256" key="7">
    <source>
        <dbReference type="ARBA" id="ARBA00023015"/>
    </source>
</evidence>
<dbReference type="PROSITE" id="PS01264">
    <property type="entry name" value="TBOX_2"/>
    <property type="match status" value="1"/>
</dbReference>
<dbReference type="SMART" id="SM00425">
    <property type="entry name" value="TBOX"/>
    <property type="match status" value="1"/>
</dbReference>
<keyword evidence="7" id="KW-0805">Transcription regulation</keyword>
<keyword evidence="2" id="KW-0488">Methylation</keyword>
<protein>
    <recommendedName>
        <fullName evidence="13">MAX gene-associated protein</fullName>
    </recommendedName>
</protein>
<dbReference type="InterPro" id="IPR001699">
    <property type="entry name" value="TF_T-box"/>
</dbReference>
<feature type="compositionally biased region" description="Acidic residues" evidence="16">
    <location>
        <begin position="2090"/>
        <end position="2106"/>
    </location>
</feature>
<dbReference type="GO" id="GO:0000981">
    <property type="term" value="F:DNA-binding transcription factor activity, RNA polymerase II-specific"/>
    <property type="evidence" value="ECO:0007669"/>
    <property type="project" value="TreeGrafter"/>
</dbReference>
<evidence type="ECO:0000256" key="2">
    <source>
        <dbReference type="ARBA" id="ARBA00022481"/>
    </source>
</evidence>
<feature type="region of interest" description="Disordered" evidence="16">
    <location>
        <begin position="1686"/>
        <end position="1715"/>
    </location>
</feature>
<organism evidence="19 20">
    <name type="scientific">Panthera leo</name>
    <name type="common">Lion</name>
    <dbReference type="NCBI Taxonomy" id="9689"/>
    <lineage>
        <taxon>Eukaryota</taxon>
        <taxon>Metazoa</taxon>
        <taxon>Chordata</taxon>
        <taxon>Craniata</taxon>
        <taxon>Vertebrata</taxon>
        <taxon>Euteleostomi</taxon>
        <taxon>Mammalia</taxon>
        <taxon>Eutheria</taxon>
        <taxon>Laurasiatheria</taxon>
        <taxon>Carnivora</taxon>
        <taxon>Feliformia</taxon>
        <taxon>Felidae</taxon>
        <taxon>Pantherinae</taxon>
        <taxon>Panthera</taxon>
    </lineage>
</organism>
<feature type="compositionally biased region" description="Polar residues" evidence="16">
    <location>
        <begin position="901"/>
        <end position="913"/>
    </location>
</feature>
<dbReference type="Proteomes" id="UP000694399">
    <property type="component" value="Chromosome B4"/>
</dbReference>
<feature type="compositionally biased region" description="Basic residues" evidence="16">
    <location>
        <begin position="613"/>
        <end position="624"/>
    </location>
</feature>
<dbReference type="Pfam" id="PF00010">
    <property type="entry name" value="HLH"/>
    <property type="match status" value="1"/>
</dbReference>
<evidence type="ECO:0000256" key="8">
    <source>
        <dbReference type="ARBA" id="ARBA00023054"/>
    </source>
</evidence>
<feature type="region of interest" description="Disordered" evidence="16">
    <location>
        <begin position="2464"/>
        <end position="2503"/>
    </location>
</feature>
<dbReference type="GO" id="GO:0001708">
    <property type="term" value="P:cell fate specification"/>
    <property type="evidence" value="ECO:0007669"/>
    <property type="project" value="TreeGrafter"/>
</dbReference>
<dbReference type="CDD" id="cd18911">
    <property type="entry name" value="bHLHzip_MGA"/>
    <property type="match status" value="1"/>
</dbReference>
<dbReference type="Gene3D" id="2.60.40.820">
    <property type="entry name" value="Transcription factor, T-box"/>
    <property type="match status" value="1"/>
</dbReference>
<evidence type="ECO:0000256" key="10">
    <source>
        <dbReference type="ARBA" id="ARBA00023163"/>
    </source>
</evidence>
<dbReference type="SMART" id="SM00353">
    <property type="entry name" value="HLH"/>
    <property type="match status" value="1"/>
</dbReference>
<evidence type="ECO:0000256" key="9">
    <source>
        <dbReference type="ARBA" id="ARBA00023125"/>
    </source>
</evidence>
<feature type="region of interest" description="Disordered" evidence="16">
    <location>
        <begin position="2363"/>
        <end position="2386"/>
    </location>
</feature>
<proteinExistence type="predicted"/>
<evidence type="ECO:0000256" key="5">
    <source>
        <dbReference type="ARBA" id="ARBA00022553"/>
    </source>
</evidence>
<dbReference type="InterPro" id="IPR036960">
    <property type="entry name" value="T-box_sf"/>
</dbReference>
<evidence type="ECO:0000313" key="19">
    <source>
        <dbReference type="Ensembl" id="ENSPLOP00000030166.1"/>
    </source>
</evidence>
<feature type="compositionally biased region" description="Polar residues" evidence="16">
    <location>
        <begin position="876"/>
        <end position="885"/>
    </location>
</feature>
<feature type="compositionally biased region" description="Polar residues" evidence="16">
    <location>
        <begin position="2372"/>
        <end position="2386"/>
    </location>
</feature>
<evidence type="ECO:0000259" key="18">
    <source>
        <dbReference type="PROSITE" id="PS50888"/>
    </source>
</evidence>
<dbReference type="GO" id="GO:0045893">
    <property type="term" value="P:positive regulation of DNA-templated transcription"/>
    <property type="evidence" value="ECO:0007669"/>
    <property type="project" value="InterPro"/>
</dbReference>
<evidence type="ECO:0000259" key="17">
    <source>
        <dbReference type="PROSITE" id="PS50252"/>
    </source>
</evidence>
<feature type="region of interest" description="Disordered" evidence="16">
    <location>
        <begin position="602"/>
        <end position="647"/>
    </location>
</feature>
<comment type="subcellular location">
    <subcellularLocation>
        <location evidence="1 14">Nucleus</location>
    </subcellularLocation>
</comment>
<feature type="region of interest" description="Disordered" evidence="16">
    <location>
        <begin position="2048"/>
        <end position="2106"/>
    </location>
</feature>
<dbReference type="PANTHER" id="PTHR11267:SF32">
    <property type="entry name" value="MAX GENE-ASSOCIATED PROTEIN"/>
    <property type="match status" value="1"/>
</dbReference>
<dbReference type="GO" id="GO:0046983">
    <property type="term" value="F:protein dimerization activity"/>
    <property type="evidence" value="ECO:0007669"/>
    <property type="project" value="InterPro"/>
</dbReference>
<dbReference type="InterPro" id="IPR037935">
    <property type="entry name" value="MAX_gene-associated_bHLHzip"/>
</dbReference>
<feature type="region of interest" description="Disordered" evidence="16">
    <location>
        <begin position="259"/>
        <end position="321"/>
    </location>
</feature>
<dbReference type="CTD" id="23269"/>
<feature type="region of interest" description="Disordered" evidence="16">
    <location>
        <begin position="1754"/>
        <end position="1788"/>
    </location>
</feature>
<dbReference type="FunFam" id="4.10.280.10:FF:000040">
    <property type="entry name" value="MAX gene-associated protein isoform X1"/>
    <property type="match status" value="1"/>
</dbReference>
<accession>A0A8C8YDW7</accession>
<reference evidence="19" key="2">
    <citation type="submission" date="2025-08" db="UniProtKB">
        <authorList>
            <consortium name="Ensembl"/>
        </authorList>
    </citation>
    <scope>IDENTIFICATION</scope>
</reference>
<evidence type="ECO:0000256" key="12">
    <source>
        <dbReference type="ARBA" id="ARBA00059348"/>
    </source>
</evidence>
<evidence type="ECO:0000256" key="6">
    <source>
        <dbReference type="ARBA" id="ARBA00022843"/>
    </source>
</evidence>
<gene>
    <name evidence="19" type="primary">MGA</name>
</gene>
<dbReference type="InterPro" id="IPR032060">
    <property type="entry name" value="MGA_dom"/>
</dbReference>
<keyword evidence="10" id="KW-0804">Transcription</keyword>
<dbReference type="GO" id="GO:0000785">
    <property type="term" value="C:chromatin"/>
    <property type="evidence" value="ECO:0007669"/>
    <property type="project" value="TreeGrafter"/>
</dbReference>
<dbReference type="InterPro" id="IPR018186">
    <property type="entry name" value="TF_T-box_CS"/>
</dbReference>
<evidence type="ECO:0000313" key="20">
    <source>
        <dbReference type="Proteomes" id="UP000694399"/>
    </source>
</evidence>
<feature type="region of interest" description="Disordered" evidence="16">
    <location>
        <begin position="1903"/>
        <end position="1956"/>
    </location>
</feature>
<dbReference type="Pfam" id="PF16059">
    <property type="entry name" value="MGA_dom"/>
    <property type="match status" value="1"/>
</dbReference>
<feature type="region of interest" description="Disordered" evidence="16">
    <location>
        <begin position="876"/>
        <end position="913"/>
    </location>
</feature>
<dbReference type="PROSITE" id="PS50252">
    <property type="entry name" value="TBOX_3"/>
    <property type="match status" value="1"/>
</dbReference>
<feature type="domain" description="T-box" evidence="17">
    <location>
        <begin position="79"/>
        <end position="260"/>
    </location>
</feature>
<feature type="compositionally biased region" description="Polar residues" evidence="16">
    <location>
        <begin position="557"/>
        <end position="574"/>
    </location>
</feature>
<feature type="compositionally biased region" description="Polar residues" evidence="16">
    <location>
        <begin position="1308"/>
        <end position="1322"/>
    </location>
</feature>
<feature type="compositionally biased region" description="Polar residues" evidence="16">
    <location>
        <begin position="1492"/>
        <end position="1511"/>
    </location>
</feature>
<dbReference type="CDD" id="cd20195">
    <property type="entry name" value="T-box_MGA-like"/>
    <property type="match status" value="1"/>
</dbReference>
<evidence type="ECO:0000256" key="1">
    <source>
        <dbReference type="ARBA" id="ARBA00004123"/>
    </source>
</evidence>
<dbReference type="PRINTS" id="PR00937">
    <property type="entry name" value="TBOX"/>
</dbReference>
<reference evidence="19" key="1">
    <citation type="journal article" date="2019" name="bioRxiv">
        <title>Long live the king: chromosome-level assembly of the lion (Panthera leo) using linked-read, Hi-C, and long read data.</title>
        <authorList>
            <person name="Armstrong E.E."/>
            <person name="Taylor R.W."/>
            <person name="Miller D.E."/>
            <person name="Kaelin C."/>
            <person name="Barsh G."/>
            <person name="Hadly E.A."/>
            <person name="Petrov D."/>
        </authorList>
    </citation>
    <scope>NUCLEOTIDE SEQUENCE [LARGE SCALE GENOMIC DNA]</scope>
</reference>
<evidence type="ECO:0000256" key="13">
    <source>
        <dbReference type="ARBA" id="ARBA00067820"/>
    </source>
</evidence>
<name>A0A8C8YDW7_PANLE</name>
<dbReference type="InterPro" id="IPR011598">
    <property type="entry name" value="bHLH_dom"/>
</dbReference>
<evidence type="ECO:0000256" key="15">
    <source>
        <dbReference type="SAM" id="Coils"/>
    </source>
</evidence>
<keyword evidence="20" id="KW-1185">Reference proteome</keyword>
<keyword evidence="8 15" id="KW-0175">Coiled coil</keyword>
<dbReference type="PROSITE" id="PS50888">
    <property type="entry name" value="BHLH"/>
    <property type="match status" value="1"/>
</dbReference>
<feature type="region of interest" description="Disordered" evidence="16">
    <location>
        <begin position="1247"/>
        <end position="1329"/>
    </location>
</feature>
<feature type="region of interest" description="Disordered" evidence="16">
    <location>
        <begin position="1485"/>
        <end position="1514"/>
    </location>
</feature>
<comment type="function">
    <text evidence="12">Functions as a dual-specificity transcription factor, regulating the expression of both MAX-network and T-box family target genes. Functions as a repressor or an activator. Binds to 5'-AATTTCACACCTAGGTGTGAAATT-3' core sequence and seems to regulate MYC-MAX target genes. Suppresses transcriptional activation by MYC and inhibits MYC-dependent cell transformation. Function activated by heterodimerization with MAX. This heterodimerization serves the dual function of both generating an E-box-binding heterodimer and simultaneously blocking interaction of a corepressor.</text>
</comment>
<feature type="region of interest" description="Disordered" evidence="16">
    <location>
        <begin position="2320"/>
        <end position="2347"/>
    </location>
</feature>
<comment type="caution">
    <text evidence="14">Lacks conserved residue(s) required for the propagation of feature annotation.</text>
</comment>
<keyword evidence="4" id="KW-1017">Isopeptide bond</keyword>
<feature type="compositionally biased region" description="Polar residues" evidence="16">
    <location>
        <begin position="602"/>
        <end position="611"/>
    </location>
</feature>
<keyword evidence="11 14" id="KW-0539">Nucleus</keyword>
<feature type="compositionally biased region" description="Basic and acidic residues" evidence="16">
    <location>
        <begin position="309"/>
        <end position="321"/>
    </location>
</feature>
<dbReference type="SUPFAM" id="SSF47459">
    <property type="entry name" value="HLH, helix-loop-helix DNA-binding domain"/>
    <property type="match status" value="1"/>
</dbReference>
<keyword evidence="3" id="KW-0678">Repressor</keyword>
<feature type="region of interest" description="Disordered" evidence="16">
    <location>
        <begin position="1377"/>
        <end position="1428"/>
    </location>
</feature>
<keyword evidence="6" id="KW-0832">Ubl conjugation</keyword>
<feature type="compositionally biased region" description="Low complexity" evidence="16">
    <location>
        <begin position="1261"/>
        <end position="1273"/>
    </location>
</feature>
<feature type="compositionally biased region" description="Basic and acidic residues" evidence="16">
    <location>
        <begin position="1945"/>
        <end position="1956"/>
    </location>
</feature>
<dbReference type="PANTHER" id="PTHR11267">
    <property type="entry name" value="T-BOX PROTEIN-RELATED"/>
    <property type="match status" value="1"/>
</dbReference>
<evidence type="ECO:0000256" key="4">
    <source>
        <dbReference type="ARBA" id="ARBA00022499"/>
    </source>
</evidence>
<dbReference type="InterPro" id="IPR008967">
    <property type="entry name" value="p53-like_TF_DNA-bd_sf"/>
</dbReference>
<feature type="compositionally biased region" description="Polar residues" evidence="16">
    <location>
        <begin position="2333"/>
        <end position="2347"/>
    </location>
</feature>
<evidence type="ECO:0000256" key="11">
    <source>
        <dbReference type="ARBA" id="ARBA00023242"/>
    </source>
</evidence>
<evidence type="ECO:0000256" key="16">
    <source>
        <dbReference type="SAM" id="MobiDB-lite"/>
    </source>
</evidence>
<evidence type="ECO:0000256" key="14">
    <source>
        <dbReference type="PROSITE-ProRule" id="PRU00201"/>
    </source>
</evidence>
<sequence length="2853" mass="314227">MEEKQQILLANQDGGTVAGAAPTFFVILKQPGNGKTDQGILVTNRDACALASSVSSPGKSKGKICLPADCTVGGITVTLDNNSMWNEFYHRSTEMILTKQGRRMFPYCRYWITGLDSNMKYILVMDISPVDNHRYKWNGRWWEPSGKAEPHVLGRVFIHPESPSTGHYWMHQPVSFYKLKLTNNTLDQEGHIILHSMHRYLPRLHLVPAEKATEVIQLNGPGVHTFTFPQTEFFAVTAYQNIQITQLKIDYNPFAKGFRDDGLNSKPQRDGKQKNSSDQEGNSVPSSPGQRVRLIEGEGSEVQLTDSDPLSRGHETSGKGLEKASLNIKRDFLGFMDIDSALGEVPQLKQEVTESLVANNFEDGSHVTSPLDPDGNFNVVIKEEPVDDYEYELAECPEGVTVKQEETDEETDVYSNSDDDPILEKQLKRHNKIDNLEADHPSSKWLPNSPSGVAQAKMFKLDAGKMPVVYLEPCAVTKSTVKISELPDNILSTSRKDKSSILAELDYLPTYVENSNETDFCLGKESENGLRKHSPELGVVQKYPLLKEPQWKYPEISDSTTTERIPDSSKNSAGDSFFGKEDLGRRRTTVLKISTVTKVVNANQNTPSNVSGKRGRPRKLKLSKAGRPPKNAGKSLPSTKTTPIGPGITFPDVKPDLEDVDGVLFVSFESKEALDIHAVDGTTEEPCSLQASTTNDPGCRARISQLEKELIEDLKALRHKQVIHPGLQEVGLKLNSVDPTMSIDLKYLGVQLPLAPATSFPFWNLTGTNPASPDAGFPFVSRTGKTNDFTKIKGWRGKFHSASASRNEGGNSEGPLKNRSAFCSDKLDEYLENEGKLMETSMGFSSNAPTSPVVYQLPTKSTSYVRTLDSVLKKQSTVSPSTSYSLKPHSLPPASRKTKSQNKQATFSGRTKSSYKSILPYPVSPKQKHAYMIPGDKAAKNSSSTISENQVNNFVVPTLDENTFPKQISLRQAHQQQQQQQGTRPAGLSKSQVKLMDLEDCALWEGKPRTYITEERADVSLTTLLTAQASLKTKPIHTIIRKRAPPCNNDFCRLGCVCSSLALEKRQPAHCRRPDCMFGCTCLKRKVVLVKGGSKSKHFQRKAAHRDPVFYDALGEEQREEREEGVREEEEQLKEKKRRKKLEYTICETEPEQPVRHYPLWVKVEGEVDPEPVYIPTPSVIEPMKPLLLPQPEVLPTTVKGKLLTGIKPARAYTPKPNPVIREEDKDPVYLYFESMMTCARVRVYERKKEEQRQPSPSPSPSLQQQGSCQSSPENCSVKEPDSEQQPLKPITCDLEDDSDKSQERSWKSSCNEGESSTSYVHQRSPGGPTKLIEIISDCNWEEDRNKILSILSQHINSNMPQSLKVGSFIIELASQRKSRGEKNPPVYSSRVKISMPSCQDQDDVAEKSGSETPDGPLSPGKMDDISPVQTDALDSVRERLHGGKGLPFYAGLSPAGKLVAYKRKPSSSTSGLIQVASNAKVAASRKPRTLLPSTSNCKTASSSGATTNRPGKNLKAFVPAKRPIENAPQIPVATPQVSPNTVKRTGPRLLLIPVQQGSPTLRPAPNTQLQGHRMVLQPVRSPSGMNLFRHPNGQIVQLLPLHQLRGSNTQPNLQPVMFRNPGSVMGIRLPTPSKPSETPPSSASSSAFSVMNPVIQAVGSSPAVNVITQAPSLLSSGPSFVSQSGTLTLRISPPEPQSFASKTGSETKITYSSGGQPVGTASLIPLQSGSFALLQLPGQKPVPSSILQHVASLQMKKESQSADQKDETSFLKREQEPKKALQSEGETIDSEANIIKQNSGAAASVEILSDSLGDGGDNLDEESLTEEGPITVKPSEHSYITGSHIGEDYKDGDEELGIRNHKSSKEKRAVLEVKTTSKKASNVTVQSASNVQLKKLGDVKVEQQKGLENPEENSNEFPVISKEERKLELSGSKVGEQQSFPQPEAKEKGCGDSLEKDSIRERWRKHLKGPLTQKCVGTKQECKKEADEQLIKEIKTCQENSDVFQQEQSISDLLGKSGTTENVRVLKTECDSWSRISSPTAFSIVPRRATKGSRGEGRFQGHLLLSGEQIEPKQEKNGGRSSADLTVLDLEEEDEEEENEKTDDSIDEIVDVVSDYQSEEVDDVEKNNCVEYIEDDEEQVDIETVEELSEDINVAHMKTTAAQTQTFKQPCRTHISADEKAAERSRKAPPIPLKLKPDYWSEKLQKEAEAFAYYRRTHTANERRRRGEMRDLFEKLKITLGLLHSSKVSKSLILTRAFSEIQGLTDQADKLIGQKNLLTRKRNILIRKVSSLSGKTEEVVLKKLEYIYAKQQALEAQKRKKKMGSDEFDVSARTSKQQEGSSASSVDVGQMFINNRKGKPLILSRKRDQATENTSPSNTPHTSANIVMTPQGQLLTLKGPLFSGPVVTVSPALLETDLKPQAATSAVAQSENDDLFMMPRIVNVTSLATEGGLVDMGGSKYPHEVPDGKPPDHLKSTVRNEDNSFEDSGRISSRGSHRDGRVALGPTPVFLANKDSGFPQIVDVSSMQEAQEFLPKKIAGEMRGIQYKWKECESRREKLKPKESTFHKLKMKDLKDSSIEMELRKVASAIEEAALDPGELLTNMEDEDDTDETLTSLLNEIAFLNQQLNDDSVSLAELPSSMDTEFPGDARRAFISKLPPGNRATFQVGHLGTGLKELPDVQGESDSVSPLLLHLEDDDFSENEKQLAEPASEPDVLKIVIDSEIKDSLLSHRKASDGGKSTSGVPAELENVSSPPILHMKAGLENNSTDTLWRPMPKLAPLGLKVANPSSDTDGQGLKVMPCLAPIAAKVGHKMNLTGNDQECRESKVMPTLAPVVAKLGNSGASPSSAGK</sequence>
<feature type="compositionally biased region" description="Polar residues" evidence="16">
    <location>
        <begin position="278"/>
        <end position="289"/>
    </location>
</feature>
<keyword evidence="5" id="KW-0597">Phosphoprotein</keyword>
<feature type="compositionally biased region" description="Basic and acidic residues" evidence="16">
    <location>
        <begin position="2464"/>
        <end position="2483"/>
    </location>
</feature>
<dbReference type="Ensembl" id="ENSPLOT00000033297.1">
    <property type="protein sequence ID" value="ENSPLOP00000030166.1"/>
    <property type="gene ID" value="ENSPLOG00000022049.1"/>
</dbReference>
<feature type="coiled-coil region" evidence="15">
    <location>
        <begin position="1116"/>
        <end position="1143"/>
    </location>
</feature>
<evidence type="ECO:0000256" key="3">
    <source>
        <dbReference type="ARBA" id="ARBA00022491"/>
    </source>
</evidence>
<feature type="region of interest" description="Disordered" evidence="16">
    <location>
        <begin position="557"/>
        <end position="580"/>
    </location>
</feature>
<dbReference type="GO" id="GO:0071339">
    <property type="term" value="C:MLL1 complex"/>
    <property type="evidence" value="ECO:0007669"/>
    <property type="project" value="InterPro"/>
</dbReference>
<reference evidence="19" key="3">
    <citation type="submission" date="2025-09" db="UniProtKB">
        <authorList>
            <consortium name="Ensembl"/>
        </authorList>
    </citation>
    <scope>IDENTIFICATION</scope>
</reference>
<feature type="compositionally biased region" description="Basic and acidic residues" evidence="16">
    <location>
        <begin position="1756"/>
        <end position="1782"/>
    </location>
</feature>
<dbReference type="GeneID" id="122222154"/>
<dbReference type="Pfam" id="PF00907">
    <property type="entry name" value="T-box"/>
    <property type="match status" value="1"/>
</dbReference>
<feature type="region of interest" description="Disordered" evidence="16">
    <location>
        <begin position="1813"/>
        <end position="1842"/>
    </location>
</feature>
<dbReference type="Gene3D" id="4.10.280.10">
    <property type="entry name" value="Helix-loop-helix DNA-binding domain"/>
    <property type="match status" value="1"/>
</dbReference>
<keyword evidence="9 14" id="KW-0238">DNA-binding</keyword>
<dbReference type="RefSeq" id="XP_042798272.1">
    <property type="nucleotide sequence ID" value="XM_042942338.1"/>
</dbReference>
<feature type="domain" description="BHLH" evidence="18">
    <location>
        <begin position="2214"/>
        <end position="2265"/>
    </location>
</feature>
<feature type="region of interest" description="Disordered" evidence="16">
    <location>
        <begin position="970"/>
        <end position="990"/>
    </location>
</feature>
<dbReference type="InterPro" id="IPR036638">
    <property type="entry name" value="HLH_DNA-bd_sf"/>
</dbReference>
<feature type="compositionally biased region" description="Polar residues" evidence="16">
    <location>
        <begin position="1699"/>
        <end position="1715"/>
    </location>
</feature>
<dbReference type="GeneTree" id="ENSGT00940000156269"/>
<dbReference type="GO" id="GO:0000978">
    <property type="term" value="F:RNA polymerase II cis-regulatory region sequence-specific DNA binding"/>
    <property type="evidence" value="ECO:0007669"/>
    <property type="project" value="InterPro"/>
</dbReference>
<dbReference type="SUPFAM" id="SSF49417">
    <property type="entry name" value="p53-like transcription factors"/>
    <property type="match status" value="1"/>
</dbReference>
<feature type="compositionally biased region" description="Basic and acidic residues" evidence="16">
    <location>
        <begin position="259"/>
        <end position="277"/>
    </location>
</feature>